<evidence type="ECO:0000313" key="3">
    <source>
        <dbReference type="Proteomes" id="UP000199657"/>
    </source>
</evidence>
<dbReference type="InterPro" id="IPR051531">
    <property type="entry name" value="N-acetyltransferase"/>
</dbReference>
<accession>A0A1H8RGQ6</accession>
<dbReference type="GO" id="GO:0016747">
    <property type="term" value="F:acyltransferase activity, transferring groups other than amino-acyl groups"/>
    <property type="evidence" value="ECO:0007669"/>
    <property type="project" value="InterPro"/>
</dbReference>
<reference evidence="2 3" key="1">
    <citation type="submission" date="2016-10" db="EMBL/GenBank/DDBJ databases">
        <authorList>
            <person name="de Groot N.N."/>
        </authorList>
    </citation>
    <scope>NUCLEOTIDE SEQUENCE [LARGE SCALE GENOMIC DNA]</scope>
    <source>
        <strain evidence="2 3">CGMCC 1.6291</strain>
    </source>
</reference>
<evidence type="ECO:0000259" key="1">
    <source>
        <dbReference type="PROSITE" id="PS51186"/>
    </source>
</evidence>
<dbReference type="STRING" id="406100.SAMN04488052_10218"/>
<organism evidence="2 3">
    <name type="scientific">Aquisalimonas asiatica</name>
    <dbReference type="NCBI Taxonomy" id="406100"/>
    <lineage>
        <taxon>Bacteria</taxon>
        <taxon>Pseudomonadati</taxon>
        <taxon>Pseudomonadota</taxon>
        <taxon>Gammaproteobacteria</taxon>
        <taxon>Chromatiales</taxon>
        <taxon>Ectothiorhodospiraceae</taxon>
        <taxon>Aquisalimonas</taxon>
    </lineage>
</organism>
<protein>
    <submittedName>
        <fullName evidence="2">Acetyltransferase (GNAT) domain-containing protein</fullName>
    </submittedName>
</protein>
<dbReference type="SUPFAM" id="SSF55729">
    <property type="entry name" value="Acyl-CoA N-acyltransferases (Nat)"/>
    <property type="match status" value="1"/>
</dbReference>
<dbReference type="PROSITE" id="PS51186">
    <property type="entry name" value="GNAT"/>
    <property type="match status" value="1"/>
</dbReference>
<dbReference type="InterPro" id="IPR016181">
    <property type="entry name" value="Acyl_CoA_acyltransferase"/>
</dbReference>
<dbReference type="Gene3D" id="3.40.630.30">
    <property type="match status" value="1"/>
</dbReference>
<sequence>MLQKISTPESLMYAGKCVWVIEAITEGAAVGMVTVVRTDESMAVHFGVGIPYRGRGYAAEALELAANHLIEARWSRNISSFTDVENVAAQATLLKAGFVFTERVNGFYQAPQLNGEYRDVFRYRFRG</sequence>
<dbReference type="EMBL" id="FOEG01000002">
    <property type="protein sequence ID" value="SEO65641.1"/>
    <property type="molecule type" value="Genomic_DNA"/>
</dbReference>
<evidence type="ECO:0000313" key="2">
    <source>
        <dbReference type="EMBL" id="SEO65641.1"/>
    </source>
</evidence>
<dbReference type="AlphaFoldDB" id="A0A1H8RGQ6"/>
<name>A0A1H8RGQ6_9GAMM</name>
<feature type="domain" description="N-acetyltransferase" evidence="1">
    <location>
        <begin position="1"/>
        <end position="127"/>
    </location>
</feature>
<dbReference type="InterPro" id="IPR000182">
    <property type="entry name" value="GNAT_dom"/>
</dbReference>
<keyword evidence="2" id="KW-0808">Transferase</keyword>
<gene>
    <name evidence="2" type="ORF">SAMN04488052_10218</name>
</gene>
<dbReference type="PANTHER" id="PTHR43792">
    <property type="entry name" value="GNAT FAMILY, PUTATIVE (AFU_ORTHOLOGUE AFUA_3G00765)-RELATED-RELATED"/>
    <property type="match status" value="1"/>
</dbReference>
<proteinExistence type="predicted"/>
<keyword evidence="3" id="KW-1185">Reference proteome</keyword>
<dbReference type="Pfam" id="PF13302">
    <property type="entry name" value="Acetyltransf_3"/>
    <property type="match status" value="1"/>
</dbReference>
<dbReference type="Proteomes" id="UP000199657">
    <property type="component" value="Unassembled WGS sequence"/>
</dbReference>